<dbReference type="GO" id="GO:0005739">
    <property type="term" value="C:mitochondrion"/>
    <property type="evidence" value="ECO:0007669"/>
    <property type="project" value="TreeGrafter"/>
</dbReference>
<feature type="region of interest" description="Disordered" evidence="1">
    <location>
        <begin position="1"/>
        <end position="22"/>
    </location>
</feature>
<dbReference type="Proteomes" id="UP000236333">
    <property type="component" value="Unassembled WGS sequence"/>
</dbReference>
<dbReference type="GO" id="GO:0006106">
    <property type="term" value="P:fumarate metabolic process"/>
    <property type="evidence" value="ECO:0007669"/>
    <property type="project" value="InterPro"/>
</dbReference>
<dbReference type="SUPFAM" id="SSF48557">
    <property type="entry name" value="L-aspartase-like"/>
    <property type="match status" value="1"/>
</dbReference>
<comment type="caution">
    <text evidence="2">The sequence shown here is derived from an EMBL/GenBank/DDBJ whole genome shotgun (WGS) entry which is preliminary data.</text>
</comment>
<feature type="non-terminal residue" evidence="2">
    <location>
        <position position="1"/>
    </location>
</feature>
<feature type="compositionally biased region" description="Pro residues" evidence="1">
    <location>
        <begin position="81"/>
        <end position="93"/>
    </location>
</feature>
<reference evidence="2 3" key="1">
    <citation type="journal article" date="2017" name="Mol. Biol. Evol.">
        <title>The 4-celled Tetrabaena socialis nuclear genome reveals the essential components for genetic control of cell number at the origin of multicellularity in the volvocine lineage.</title>
        <authorList>
            <person name="Featherston J."/>
            <person name="Arakaki Y."/>
            <person name="Hanschen E.R."/>
            <person name="Ferris P.J."/>
            <person name="Michod R.E."/>
            <person name="Olson B.J.S.C."/>
            <person name="Nozaki H."/>
            <person name="Durand P.M."/>
        </authorList>
    </citation>
    <scope>NUCLEOTIDE SEQUENCE [LARGE SCALE GENOMIC DNA]</scope>
    <source>
        <strain evidence="2 3">NIES-571</strain>
    </source>
</reference>
<dbReference type="OrthoDB" id="1738025at2759"/>
<gene>
    <name evidence="2" type="ORF">TSOC_014727</name>
</gene>
<dbReference type="PANTHER" id="PTHR11444:SF1">
    <property type="entry name" value="FUMARATE HYDRATASE, MITOCHONDRIAL"/>
    <property type="match status" value="1"/>
</dbReference>
<dbReference type="GO" id="GO:0004333">
    <property type="term" value="F:fumarate hydratase activity"/>
    <property type="evidence" value="ECO:0007669"/>
    <property type="project" value="InterPro"/>
</dbReference>
<dbReference type="GO" id="GO:0006108">
    <property type="term" value="P:malate metabolic process"/>
    <property type="evidence" value="ECO:0007669"/>
    <property type="project" value="TreeGrafter"/>
</dbReference>
<organism evidence="2 3">
    <name type="scientific">Tetrabaena socialis</name>
    <dbReference type="NCBI Taxonomy" id="47790"/>
    <lineage>
        <taxon>Eukaryota</taxon>
        <taxon>Viridiplantae</taxon>
        <taxon>Chlorophyta</taxon>
        <taxon>core chlorophytes</taxon>
        <taxon>Chlorophyceae</taxon>
        <taxon>CS clade</taxon>
        <taxon>Chlamydomonadales</taxon>
        <taxon>Tetrabaenaceae</taxon>
        <taxon>Tetrabaena</taxon>
    </lineage>
</organism>
<proteinExistence type="predicted"/>
<dbReference type="GO" id="GO:0006099">
    <property type="term" value="P:tricarboxylic acid cycle"/>
    <property type="evidence" value="ECO:0007669"/>
    <property type="project" value="TreeGrafter"/>
</dbReference>
<dbReference type="Gene3D" id="1.20.200.10">
    <property type="entry name" value="Fumarase/aspartase (Central domain)"/>
    <property type="match status" value="1"/>
</dbReference>
<sequence length="244" mass="25175">YLPDDLQEPEAAHRGPGAAGAYDDPYAVAAEYNRRSQLHPQLQIHEVLQAQAQAQRSAAAALESAARAVTARAAQVAAARAPPPPPPPPPPASAPVAVPVPRGRRILEIRDPTTGTSLTSELEAARARAGAAGAAGSVEAEPAAALRVNPTQVEALTMVCCQVMGNHTAVTVAGASGHFQLNAFKPLIASALLRSIALLADACASFTTNLVEGLRADGKVLKRYVEQSLMLATALNPVIALRAS</sequence>
<protein>
    <submittedName>
        <fullName evidence="2">Fumarate hydratase 2, chloroplastic</fullName>
    </submittedName>
</protein>
<dbReference type="InterPro" id="IPR005677">
    <property type="entry name" value="Fum_hydII"/>
</dbReference>
<dbReference type="PANTHER" id="PTHR11444">
    <property type="entry name" value="ASPARTATEAMMONIA/ARGININOSUCCINATE/ADENYLOSUCCINATE LYASE"/>
    <property type="match status" value="1"/>
</dbReference>
<dbReference type="EMBL" id="PGGS01002771">
    <property type="protein sequence ID" value="PNG99493.1"/>
    <property type="molecule type" value="Genomic_DNA"/>
</dbReference>
<name>A0A2J7ZGV0_9CHLO</name>
<accession>A0A2J7ZGV0</accession>
<evidence type="ECO:0000313" key="3">
    <source>
        <dbReference type="Proteomes" id="UP000236333"/>
    </source>
</evidence>
<keyword evidence="3" id="KW-1185">Reference proteome</keyword>
<evidence type="ECO:0000313" key="2">
    <source>
        <dbReference type="EMBL" id="PNG99493.1"/>
    </source>
</evidence>
<evidence type="ECO:0000256" key="1">
    <source>
        <dbReference type="SAM" id="MobiDB-lite"/>
    </source>
</evidence>
<dbReference type="InterPro" id="IPR008948">
    <property type="entry name" value="L-Aspartase-like"/>
</dbReference>
<dbReference type="AlphaFoldDB" id="A0A2J7ZGV0"/>
<feature type="region of interest" description="Disordered" evidence="1">
    <location>
        <begin position="76"/>
        <end position="96"/>
    </location>
</feature>